<dbReference type="SUPFAM" id="SSF56436">
    <property type="entry name" value="C-type lectin-like"/>
    <property type="match status" value="1"/>
</dbReference>
<reference evidence="2" key="1">
    <citation type="journal article" date="2015" name="Environ. Sci. Technol.">
        <title>Anaerobic arsenite oxidation by an autotrophic arsenite-oxidizing bacterium from an arsenic-contaminated paddy soil.</title>
        <authorList>
            <person name="Zhang J."/>
            <person name="Zhou W."/>
            <person name="Liu B."/>
            <person name="He J."/>
            <person name="Shen Q."/>
            <person name="Zhao F.J."/>
        </authorList>
    </citation>
    <scope>NUCLEOTIDE SEQUENCE</scope>
    <source>
        <strain evidence="2">SY</strain>
    </source>
</reference>
<evidence type="ECO:0000313" key="2">
    <source>
        <dbReference type="EMBL" id="AKE49370.1"/>
    </source>
</evidence>
<dbReference type="AlphaFoldDB" id="A0A0F6TMC1"/>
<dbReference type="Pfam" id="PF03781">
    <property type="entry name" value="FGE-sulfatase"/>
    <property type="match status" value="1"/>
</dbReference>
<dbReference type="PANTHER" id="PTHR23150:SF19">
    <property type="entry name" value="FORMYLGLYCINE-GENERATING ENZYME"/>
    <property type="match status" value="1"/>
</dbReference>
<proteinExistence type="predicted"/>
<dbReference type="OrthoDB" id="9768004at2"/>
<dbReference type="InterPro" id="IPR016187">
    <property type="entry name" value="CTDL_fold"/>
</dbReference>
<dbReference type="InterPro" id="IPR042095">
    <property type="entry name" value="SUMF_sf"/>
</dbReference>
<dbReference type="InterPro" id="IPR005532">
    <property type="entry name" value="SUMF_dom"/>
</dbReference>
<dbReference type="EMBL" id="KP881607">
    <property type="protein sequence ID" value="AKE49370.1"/>
    <property type="molecule type" value="Genomic_DNA"/>
</dbReference>
<dbReference type="Gene3D" id="3.90.1580.10">
    <property type="entry name" value="paralog of FGE (formylglycine-generating enzyme)"/>
    <property type="match status" value="1"/>
</dbReference>
<name>A0A0F6TMC1_9RHOB</name>
<dbReference type="PANTHER" id="PTHR23150">
    <property type="entry name" value="SULFATASE MODIFYING FACTOR 1, 2"/>
    <property type="match status" value="1"/>
</dbReference>
<protein>
    <submittedName>
        <fullName evidence="2">Nitrite reductase accessory protein</fullName>
    </submittedName>
</protein>
<feature type="domain" description="Sulfatase-modifying factor enzyme-like" evidence="1">
    <location>
        <begin position="51"/>
        <end position="266"/>
    </location>
</feature>
<organism evidence="2">
    <name type="scientific">Paracoccus sp. SY</name>
    <dbReference type="NCBI Taxonomy" id="1330255"/>
    <lineage>
        <taxon>Bacteria</taxon>
        <taxon>Pseudomonadati</taxon>
        <taxon>Pseudomonadota</taxon>
        <taxon>Alphaproteobacteria</taxon>
        <taxon>Rhodobacterales</taxon>
        <taxon>Paracoccaceae</taxon>
        <taxon>Paracoccus</taxon>
    </lineage>
</organism>
<sequence length="270" mass="29144">MHATAFMLAGAVAGALGLTLWPQDRRDLPDLPRVVRLDPQPFEHRLDGDWRRAGRSTDAPVQTTQLPAPVEIMETPVSTGQWLDCVAAGACLPPGGPTGRPDLPVTGISWLDAVAFAGWLSERTGQTWRLPSDAEWAFAAAEMFRDDALGVEADPDNPAVLWLAEYAADAARSRDLDGEIRQVGSLNVNSRGIRDIGGAVWEWTSTCLRRVDLDAEGRIQRQDETCGIFIVEGLHRAAVADFVRDPKSGGCSVGVPPANLGFRLVREVAG</sequence>
<dbReference type="InterPro" id="IPR051043">
    <property type="entry name" value="Sulfatase_Mod_Factor_Kinase"/>
</dbReference>
<accession>A0A0F6TMC1</accession>
<evidence type="ECO:0000259" key="1">
    <source>
        <dbReference type="Pfam" id="PF03781"/>
    </source>
</evidence>
<dbReference type="RefSeq" id="WP_103172433.1">
    <property type="nucleotide sequence ID" value="NZ_NWMQ01000006.1"/>
</dbReference>
<dbReference type="GO" id="GO:0120147">
    <property type="term" value="F:formylglycine-generating oxidase activity"/>
    <property type="evidence" value="ECO:0007669"/>
    <property type="project" value="TreeGrafter"/>
</dbReference>